<reference evidence="1 2" key="1">
    <citation type="submission" date="2015-04" db="EMBL/GenBank/DDBJ databases">
        <title>Lasius niger genome sequencing.</title>
        <authorList>
            <person name="Konorov E.A."/>
            <person name="Nikitin M.A."/>
            <person name="Kirill M.V."/>
            <person name="Chang P."/>
        </authorList>
    </citation>
    <scope>NUCLEOTIDE SEQUENCE [LARGE SCALE GENOMIC DNA]</scope>
    <source>
        <tissue evidence="1">Whole</tissue>
    </source>
</reference>
<name>A0A0J7JWM9_LASNI</name>
<protein>
    <submittedName>
        <fullName evidence="1">Uncharacterized protein</fullName>
    </submittedName>
</protein>
<dbReference type="AlphaFoldDB" id="A0A0J7JWM9"/>
<accession>A0A0J7JWM9</accession>
<organism evidence="1 2">
    <name type="scientific">Lasius niger</name>
    <name type="common">Black garden ant</name>
    <dbReference type="NCBI Taxonomy" id="67767"/>
    <lineage>
        <taxon>Eukaryota</taxon>
        <taxon>Metazoa</taxon>
        <taxon>Ecdysozoa</taxon>
        <taxon>Arthropoda</taxon>
        <taxon>Hexapoda</taxon>
        <taxon>Insecta</taxon>
        <taxon>Pterygota</taxon>
        <taxon>Neoptera</taxon>
        <taxon>Endopterygota</taxon>
        <taxon>Hymenoptera</taxon>
        <taxon>Apocrita</taxon>
        <taxon>Aculeata</taxon>
        <taxon>Formicoidea</taxon>
        <taxon>Formicidae</taxon>
        <taxon>Formicinae</taxon>
        <taxon>Lasius</taxon>
        <taxon>Lasius</taxon>
    </lineage>
</organism>
<sequence length="199" mass="23304">MFVKLERIHDGKERTTTIVHREEECVCKKMYVSFIIEDPKGDRGEYVLLACDRIPMDYIYDMYFLYTGDYRNYDNDHPKKVDRLERNTILHLPSIIDVDLWLTGGGSTPTTTTTSFPCIKCYTRSFDDRNQSLTVYLARPRNSKSYYALGKDGTLLLSADDENDMAYLRAETVNMLLRNTTEHCHRPSVWRADWSQQQC</sequence>
<keyword evidence="2" id="KW-1185">Reference proteome</keyword>
<gene>
    <name evidence="1" type="ORF">RF55_23366</name>
</gene>
<evidence type="ECO:0000313" key="2">
    <source>
        <dbReference type="Proteomes" id="UP000036403"/>
    </source>
</evidence>
<proteinExistence type="predicted"/>
<dbReference type="PaxDb" id="67767-A0A0J7JWM9"/>
<evidence type="ECO:0000313" key="1">
    <source>
        <dbReference type="EMBL" id="KMQ82321.1"/>
    </source>
</evidence>
<comment type="caution">
    <text evidence="1">The sequence shown here is derived from an EMBL/GenBank/DDBJ whole genome shotgun (WGS) entry which is preliminary data.</text>
</comment>
<dbReference type="Proteomes" id="UP000036403">
    <property type="component" value="Unassembled WGS sequence"/>
</dbReference>
<dbReference type="EMBL" id="LBMM01026361">
    <property type="protein sequence ID" value="KMQ82321.1"/>
    <property type="molecule type" value="Genomic_DNA"/>
</dbReference>